<sequence>MHIHFTRQRGRVQNIAFAMYWCLSTCSVMSQFLTVCRLMLTADTLEPPEPDGLFAYS</sequence>
<name>A0A0E9T7C4_ANGAN</name>
<keyword evidence="1" id="KW-0472">Membrane</keyword>
<dbReference type="AlphaFoldDB" id="A0A0E9T7C4"/>
<evidence type="ECO:0000256" key="1">
    <source>
        <dbReference type="SAM" id="Phobius"/>
    </source>
</evidence>
<proteinExistence type="predicted"/>
<keyword evidence="1" id="KW-1133">Transmembrane helix</keyword>
<protein>
    <submittedName>
        <fullName evidence="2">Uncharacterized protein</fullName>
    </submittedName>
</protein>
<dbReference type="EMBL" id="GBXM01058998">
    <property type="protein sequence ID" value="JAH49579.1"/>
    <property type="molecule type" value="Transcribed_RNA"/>
</dbReference>
<feature type="transmembrane region" description="Helical" evidence="1">
    <location>
        <begin position="20"/>
        <end position="40"/>
    </location>
</feature>
<reference evidence="2" key="2">
    <citation type="journal article" date="2015" name="Fish Shellfish Immunol.">
        <title>Early steps in the European eel (Anguilla anguilla)-Vibrio vulnificus interaction in the gills: Role of the RtxA13 toxin.</title>
        <authorList>
            <person name="Callol A."/>
            <person name="Pajuelo D."/>
            <person name="Ebbesson L."/>
            <person name="Teles M."/>
            <person name="MacKenzie S."/>
            <person name="Amaro C."/>
        </authorList>
    </citation>
    <scope>NUCLEOTIDE SEQUENCE</scope>
</reference>
<reference evidence="2" key="1">
    <citation type="submission" date="2014-11" db="EMBL/GenBank/DDBJ databases">
        <authorList>
            <person name="Amaro Gonzalez C."/>
        </authorList>
    </citation>
    <scope>NUCLEOTIDE SEQUENCE</scope>
</reference>
<evidence type="ECO:0000313" key="2">
    <source>
        <dbReference type="EMBL" id="JAH49579.1"/>
    </source>
</evidence>
<organism evidence="2">
    <name type="scientific">Anguilla anguilla</name>
    <name type="common">European freshwater eel</name>
    <name type="synonym">Muraena anguilla</name>
    <dbReference type="NCBI Taxonomy" id="7936"/>
    <lineage>
        <taxon>Eukaryota</taxon>
        <taxon>Metazoa</taxon>
        <taxon>Chordata</taxon>
        <taxon>Craniata</taxon>
        <taxon>Vertebrata</taxon>
        <taxon>Euteleostomi</taxon>
        <taxon>Actinopterygii</taxon>
        <taxon>Neopterygii</taxon>
        <taxon>Teleostei</taxon>
        <taxon>Anguilliformes</taxon>
        <taxon>Anguillidae</taxon>
        <taxon>Anguilla</taxon>
    </lineage>
</organism>
<accession>A0A0E9T7C4</accession>
<keyword evidence="1" id="KW-0812">Transmembrane</keyword>